<dbReference type="Gene3D" id="1.20.1290.10">
    <property type="entry name" value="AhpD-like"/>
    <property type="match status" value="1"/>
</dbReference>
<feature type="domain" description="Carboxymuconolactone decarboxylase-like" evidence="1">
    <location>
        <begin position="188"/>
        <end position="271"/>
    </location>
</feature>
<dbReference type="SUPFAM" id="SSF69118">
    <property type="entry name" value="AhpD-like"/>
    <property type="match status" value="1"/>
</dbReference>
<dbReference type="PANTHER" id="PTHR33570:SF2">
    <property type="entry name" value="CARBOXYMUCONOLACTONE DECARBOXYLASE-LIKE DOMAIN-CONTAINING PROTEIN"/>
    <property type="match status" value="1"/>
</dbReference>
<dbReference type="InterPro" id="IPR029032">
    <property type="entry name" value="AhpD-like"/>
</dbReference>
<evidence type="ECO:0000313" key="3">
    <source>
        <dbReference type="Proteomes" id="UP000007093"/>
    </source>
</evidence>
<dbReference type="GO" id="GO:0051920">
    <property type="term" value="F:peroxiredoxin activity"/>
    <property type="evidence" value="ECO:0007669"/>
    <property type="project" value="InterPro"/>
</dbReference>
<reference evidence="2 3" key="1">
    <citation type="journal article" date="2011" name="J. Bacteriol.">
        <title>Complete genome sequence of Acidaminococcus intestini RYC-MR95, a Gram-negative bacterium from the phylum Firmicutes.</title>
        <authorList>
            <person name="D'Auria G."/>
            <person name="Galan J.C."/>
            <person name="Rodriguez-Alcayna M."/>
            <person name="Moya A."/>
            <person name="Baquero F."/>
            <person name="Latorre A."/>
        </authorList>
    </citation>
    <scope>NUCLEOTIDE SEQUENCE [LARGE SCALE GENOMIC DNA]</scope>
    <source>
        <strain evidence="2 3">RyC-MR95</strain>
    </source>
</reference>
<dbReference type="GeneID" id="92879044"/>
<dbReference type="InterPro" id="IPR052512">
    <property type="entry name" value="4CMD/NDH-1_regulator"/>
</dbReference>
<sequence>MNWKIIGMTLGLFGILGGSGFAAAGSGRSDVAERNYKTAMAEQSLGLEKTDPELEAMMKGYIYGDIMEQARLTRREQHLVTIATLTASGAQDLLEKNVRGALTDGVTPLDVREAIYHLAPYIGFPKVLTAMERVNRVFKEEGVKLPLENQAATTDGDRLEKGLAFQVATYGERIVTMRKNTPANQKHLQDDLSAFCFGDIYTRRSLDLKTREMLTVAAIGTLGNDEPQFKSHVRGYLAAGATEDEVIGVLTVLNPYVGFPRTLNNLRAANEAFPKK</sequence>
<protein>
    <submittedName>
        <fullName evidence="2">4-carboxymuconolactone decarboxylase</fullName>
    </submittedName>
</protein>
<dbReference type="STRING" id="568816.Acin_1754"/>
<dbReference type="InterPro" id="IPR003779">
    <property type="entry name" value="CMD-like"/>
</dbReference>
<dbReference type="Proteomes" id="UP000007093">
    <property type="component" value="Chromosome"/>
</dbReference>
<gene>
    <name evidence="2" type="primary">pcaC</name>
    <name evidence="2" type="ordered locus">Acin_1754</name>
</gene>
<feature type="domain" description="Carboxymuconolactone decarboxylase-like" evidence="1">
    <location>
        <begin position="52"/>
        <end position="132"/>
    </location>
</feature>
<dbReference type="InParanoid" id="G4Q3H0"/>
<dbReference type="KEGG" id="ain:Acin_1754"/>
<keyword evidence="3" id="KW-1185">Reference proteome</keyword>
<evidence type="ECO:0000313" key="2">
    <source>
        <dbReference type="EMBL" id="AEQ22966.1"/>
    </source>
</evidence>
<dbReference type="Pfam" id="PF02627">
    <property type="entry name" value="CMD"/>
    <property type="match status" value="2"/>
</dbReference>
<dbReference type="PANTHER" id="PTHR33570">
    <property type="entry name" value="4-CARBOXYMUCONOLACTONE DECARBOXYLASE FAMILY PROTEIN"/>
    <property type="match status" value="1"/>
</dbReference>
<proteinExistence type="predicted"/>
<dbReference type="eggNOG" id="COG0599">
    <property type="taxonomic scope" value="Bacteria"/>
</dbReference>
<dbReference type="AlphaFoldDB" id="G4Q3H0"/>
<dbReference type="PATRIC" id="fig|568816.4.peg.1702"/>
<dbReference type="RefSeq" id="WP_009015985.1">
    <property type="nucleotide sequence ID" value="NC_016077.1"/>
</dbReference>
<accession>G4Q3H0</accession>
<organism evidence="2 3">
    <name type="scientific">Acidaminococcus intestini (strain RyC-MR95)</name>
    <dbReference type="NCBI Taxonomy" id="568816"/>
    <lineage>
        <taxon>Bacteria</taxon>
        <taxon>Bacillati</taxon>
        <taxon>Bacillota</taxon>
        <taxon>Negativicutes</taxon>
        <taxon>Acidaminococcales</taxon>
        <taxon>Acidaminococcaceae</taxon>
        <taxon>Acidaminococcus</taxon>
    </lineage>
</organism>
<name>G4Q3H0_ACIIR</name>
<dbReference type="EMBL" id="CP003058">
    <property type="protein sequence ID" value="AEQ22966.1"/>
    <property type="molecule type" value="Genomic_DNA"/>
</dbReference>
<evidence type="ECO:0000259" key="1">
    <source>
        <dbReference type="Pfam" id="PF02627"/>
    </source>
</evidence>
<dbReference type="HOGENOM" id="CLU_070025_0_0_9"/>